<protein>
    <submittedName>
        <fullName evidence="2">Extracellular solute-binding protein</fullName>
    </submittedName>
</protein>
<evidence type="ECO:0000313" key="2">
    <source>
        <dbReference type="EMBL" id="RLP83053.1"/>
    </source>
</evidence>
<dbReference type="PROSITE" id="PS51257">
    <property type="entry name" value="PROKAR_LIPOPROTEIN"/>
    <property type="match status" value="1"/>
</dbReference>
<evidence type="ECO:0000313" key="3">
    <source>
        <dbReference type="Proteomes" id="UP000269438"/>
    </source>
</evidence>
<dbReference type="RefSeq" id="WP_121688190.1">
    <property type="nucleotide sequence ID" value="NZ_RCUY01000005.1"/>
</dbReference>
<feature type="signal peptide" evidence="1">
    <location>
        <begin position="1"/>
        <end position="25"/>
    </location>
</feature>
<feature type="chain" id="PRO_5018316529" evidence="1">
    <location>
        <begin position="26"/>
        <end position="436"/>
    </location>
</feature>
<dbReference type="Gene3D" id="3.40.190.10">
    <property type="entry name" value="Periplasmic binding protein-like II"/>
    <property type="match status" value="1"/>
</dbReference>
<dbReference type="OrthoDB" id="4459111at2"/>
<gene>
    <name evidence="2" type="ORF">D9V34_07370</name>
</gene>
<dbReference type="SUPFAM" id="SSF53850">
    <property type="entry name" value="Periplasmic binding protein-like II"/>
    <property type="match status" value="1"/>
</dbReference>
<evidence type="ECO:0000256" key="1">
    <source>
        <dbReference type="SAM" id="SignalP"/>
    </source>
</evidence>
<dbReference type="AlphaFoldDB" id="A0A3L7ARC0"/>
<organism evidence="2 3">
    <name type="scientific">Mycetocola lacteus</name>
    <dbReference type="NCBI Taxonomy" id="76637"/>
    <lineage>
        <taxon>Bacteria</taxon>
        <taxon>Bacillati</taxon>
        <taxon>Actinomycetota</taxon>
        <taxon>Actinomycetes</taxon>
        <taxon>Micrococcales</taxon>
        <taxon>Microbacteriaceae</taxon>
        <taxon>Mycetocola</taxon>
    </lineage>
</organism>
<keyword evidence="1" id="KW-0732">Signal</keyword>
<sequence>MKRNTVLALAAVTLGALALSGCASASGTTPTASVAAATTDLSTCKPGETTLKVTFGQQATEAMKIATAALEKEYPGLKIDAQPQATSSYDDLTKTIVADIAVGKRPDLIMSGLGQLRFWVDEYKPAPIDPAALSKTYQHQFLAAGTVGGTPYLAPAQISAPVLLVNQDLLTKAGAGDAKKIKTYADWIAAAKKVTAQTGAPSVTIATTALADWYSQAFVQGAGGQLIAQDGKAAFGDKTGTEALGIWSQMKQDGLEMGIVNDQDSFAQFAGGKAAFMVYTTSVIASAQKTIGGAFNWTPIDLPTVNGKRDALPAGGNGWIVLSDNGCRAAYSNALVGKLLSTEAVMGASGTSYSYIPVDTEAAKQLLASSAATPQLTYAWSYDAPLTPWGGFAGKVTAQVNDAFRTMTQQLQAGSPTEQTVKTAADSINTLVGSAR</sequence>
<dbReference type="Proteomes" id="UP000269438">
    <property type="component" value="Unassembled WGS sequence"/>
</dbReference>
<dbReference type="PANTHER" id="PTHR43649:SF12">
    <property type="entry name" value="DIACETYLCHITOBIOSE BINDING PROTEIN DASA"/>
    <property type="match status" value="1"/>
</dbReference>
<reference evidence="2 3" key="1">
    <citation type="submission" date="2018-10" db="EMBL/GenBank/DDBJ databases">
        <authorList>
            <person name="Li J."/>
        </authorList>
    </citation>
    <scope>NUCLEOTIDE SEQUENCE [LARGE SCALE GENOMIC DNA]</scope>
    <source>
        <strain evidence="2 3">JCM 11654</strain>
    </source>
</reference>
<keyword evidence="3" id="KW-1185">Reference proteome</keyword>
<dbReference type="EMBL" id="RCUY01000005">
    <property type="protein sequence ID" value="RLP83053.1"/>
    <property type="molecule type" value="Genomic_DNA"/>
</dbReference>
<accession>A0A3L7ARC0</accession>
<name>A0A3L7ARC0_9MICO</name>
<proteinExistence type="predicted"/>
<dbReference type="PANTHER" id="PTHR43649">
    <property type="entry name" value="ARABINOSE-BINDING PROTEIN-RELATED"/>
    <property type="match status" value="1"/>
</dbReference>
<comment type="caution">
    <text evidence="2">The sequence shown here is derived from an EMBL/GenBank/DDBJ whole genome shotgun (WGS) entry which is preliminary data.</text>
</comment>
<dbReference type="InterPro" id="IPR050490">
    <property type="entry name" value="Bact_solute-bd_prot1"/>
</dbReference>